<dbReference type="AlphaFoldDB" id="A0A1X9SLN1"/>
<dbReference type="EMBL" id="CP015578">
    <property type="protein sequence ID" value="ARQ97138.1"/>
    <property type="molecule type" value="Genomic_DNA"/>
</dbReference>
<reference evidence="4" key="1">
    <citation type="journal article" date="2017" name="Genome Biol. Evol.">
        <title>Comparative Genomic Analysis Identifies a Campylobacter Clade Deficient in Selenium Metabolism.</title>
        <authorList>
            <person name="Miller W.G."/>
            <person name="Yee E."/>
            <person name="Lopes B.S."/>
            <person name="Chapman M.H."/>
            <person name="Huynh S."/>
            <person name="Bono J.L."/>
            <person name="Parker C.T."/>
            <person name="Strachan N.J.C."/>
            <person name="Forbes K.J."/>
        </authorList>
    </citation>
    <scope>NUCLEOTIDE SEQUENCE [LARGE SCALE GENOMIC DNA]</scope>
    <source>
        <strain evidence="4">NCTC 13004</strain>
    </source>
</reference>
<protein>
    <recommendedName>
        <fullName evidence="2">Plasminogen-binding protein PgbA N-terminal domain-containing protein</fullName>
    </recommendedName>
</protein>
<organism evidence="3 4">
    <name type="scientific">Campylobacter lanienae NCTC 13004</name>
    <dbReference type="NCBI Taxonomy" id="1031753"/>
    <lineage>
        <taxon>Bacteria</taxon>
        <taxon>Pseudomonadati</taxon>
        <taxon>Campylobacterota</taxon>
        <taxon>Epsilonproteobacteria</taxon>
        <taxon>Campylobacterales</taxon>
        <taxon>Campylobacteraceae</taxon>
        <taxon>Campylobacter</taxon>
    </lineage>
</organism>
<dbReference type="GeneID" id="46920853"/>
<name>A0A1X9SLN1_9BACT</name>
<dbReference type="RefSeq" id="WP_100590456.1">
    <property type="nucleotide sequence ID" value="NZ_CP015578.1"/>
</dbReference>
<feature type="signal peptide" evidence="1">
    <location>
        <begin position="1"/>
        <end position="17"/>
    </location>
</feature>
<feature type="chain" id="PRO_5012055845" description="Plasminogen-binding protein PgbA N-terminal domain-containing protein" evidence="1">
    <location>
        <begin position="18"/>
        <end position="238"/>
    </location>
</feature>
<sequence length="238" mass="26835">MKKIAFLLLAICSLSFAAKFDLKPSYNLILNTNNGNATILDNDSFIVGSSGVVMHKLNDGSKTIIARAVVTQKKDGYANLRFEVFNELKQSALPLPTILPQAGDEVILNYMYNRSLIITPNKEIYDQVTKSFSHITFIHPDIVAAYLSYEYKPNPSKADFRKMCAQNAAGLIFIALDGEAVFADCGSFEVLQSFKTGEISYYEVPFYTRIKDIDTVFWKLDGAKITNYNRYYNRLLGR</sequence>
<keyword evidence="1" id="KW-0732">Signal</keyword>
<evidence type="ECO:0000313" key="4">
    <source>
        <dbReference type="Proteomes" id="UP000202031"/>
    </source>
</evidence>
<dbReference type="KEGG" id="clx:CLAN_0380"/>
<evidence type="ECO:0000313" key="3">
    <source>
        <dbReference type="EMBL" id="ARQ97138.1"/>
    </source>
</evidence>
<feature type="domain" description="Plasminogen-binding protein PgbA N-terminal" evidence="2">
    <location>
        <begin position="29"/>
        <end position="236"/>
    </location>
</feature>
<evidence type="ECO:0000256" key="1">
    <source>
        <dbReference type="SAM" id="SignalP"/>
    </source>
</evidence>
<evidence type="ECO:0000259" key="2">
    <source>
        <dbReference type="Pfam" id="PF15436"/>
    </source>
</evidence>
<gene>
    <name evidence="3" type="ORF">CLAN_0380</name>
</gene>
<reference evidence="4" key="2">
    <citation type="journal article" date="2017" name="Genome Biol. Evol.">
        <title>Comparative genomic analysis identifies a Campylobacter clade deficient in selenium metabolism.</title>
        <authorList>
            <person name="Miller W.G."/>
            <person name="Yee E."/>
            <person name="Lopes B.S."/>
            <person name="Chapman M.H."/>
            <person name="Huynh S."/>
            <person name="Bono J.L."/>
            <person name="Parker C.T."/>
            <person name="Strachan N.J.C."/>
            <person name="Forbes K.J."/>
        </authorList>
    </citation>
    <scope>NUCLEOTIDE SEQUENCE [LARGE SCALE GENOMIC DNA]</scope>
    <source>
        <strain evidence="4">NCTC 13004</strain>
    </source>
</reference>
<dbReference type="Pfam" id="PF15436">
    <property type="entry name" value="PGBA_N"/>
    <property type="match status" value="1"/>
</dbReference>
<dbReference type="InterPro" id="IPR029276">
    <property type="entry name" value="PgbA_N"/>
</dbReference>
<dbReference type="Proteomes" id="UP000202031">
    <property type="component" value="Chromosome"/>
</dbReference>
<proteinExistence type="predicted"/>
<accession>A0A1X9SLN1</accession>